<protein>
    <submittedName>
        <fullName evidence="1">Uncharacterized protein</fullName>
    </submittedName>
</protein>
<dbReference type="Proteomes" id="UP000319927">
    <property type="component" value="Unassembled WGS sequence"/>
</dbReference>
<keyword evidence="2" id="KW-1185">Reference proteome</keyword>
<reference evidence="1 2" key="1">
    <citation type="submission" date="2019-06" db="EMBL/GenBank/DDBJ databases">
        <title>Sequencing the genomes of 1000 actinobacteria strains.</title>
        <authorList>
            <person name="Klenk H.-P."/>
        </authorList>
    </citation>
    <scope>NUCLEOTIDE SEQUENCE [LARGE SCALE GENOMIC DNA]</scope>
    <source>
        <strain evidence="1 2">DSM 102131</strain>
    </source>
</reference>
<sequence length="112" mass="12369">MLVGAEGGASRHTALAGQTAPIERLHEAVVREVAGRWWNGIWGRLGRRNVWLTREVRWKVIARAGDAETGRVLRWEFDTEPEALAMIQRLLAADGGGSWRKQDGDAASSPPQ</sequence>
<comment type="caution">
    <text evidence="1">The sequence shown here is derived from an EMBL/GenBank/DDBJ whole genome shotgun (WGS) entry which is preliminary data.</text>
</comment>
<accession>A0A561WT51</accession>
<dbReference type="EMBL" id="VIXA01000001">
    <property type="protein sequence ID" value="TWG27026.1"/>
    <property type="molecule type" value="Genomic_DNA"/>
</dbReference>
<evidence type="ECO:0000313" key="1">
    <source>
        <dbReference type="EMBL" id="TWG27026.1"/>
    </source>
</evidence>
<name>A0A561WT51_9ACTN</name>
<gene>
    <name evidence="1" type="ORF">FHX75_11161</name>
</gene>
<organism evidence="1 2">
    <name type="scientific">Micromonospora palomenae</name>
    <dbReference type="NCBI Taxonomy" id="1461247"/>
    <lineage>
        <taxon>Bacteria</taxon>
        <taxon>Bacillati</taxon>
        <taxon>Actinomycetota</taxon>
        <taxon>Actinomycetes</taxon>
        <taxon>Micromonosporales</taxon>
        <taxon>Micromonosporaceae</taxon>
        <taxon>Micromonospora</taxon>
    </lineage>
</organism>
<dbReference type="AlphaFoldDB" id="A0A561WT51"/>
<proteinExistence type="predicted"/>
<evidence type="ECO:0000313" key="2">
    <source>
        <dbReference type="Proteomes" id="UP000319927"/>
    </source>
</evidence>